<dbReference type="GO" id="GO:0005975">
    <property type="term" value="P:carbohydrate metabolic process"/>
    <property type="evidence" value="ECO:0007669"/>
    <property type="project" value="InterPro"/>
</dbReference>
<evidence type="ECO:0000256" key="2">
    <source>
        <dbReference type="ARBA" id="ARBA00004833"/>
    </source>
</evidence>
<dbReference type="GO" id="GO:0030246">
    <property type="term" value="F:carbohydrate binding"/>
    <property type="evidence" value="ECO:0007669"/>
    <property type="project" value="InterPro"/>
</dbReference>
<evidence type="ECO:0000256" key="8">
    <source>
        <dbReference type="ARBA" id="ARBA00023295"/>
    </source>
</evidence>
<dbReference type="GO" id="GO:0006491">
    <property type="term" value="P:N-glycan processing"/>
    <property type="evidence" value="ECO:0007669"/>
    <property type="project" value="TreeGrafter"/>
</dbReference>
<dbReference type="PANTHER" id="PTHR22762:SF54">
    <property type="entry name" value="BCDNA.GH04962"/>
    <property type="match status" value="1"/>
</dbReference>
<evidence type="ECO:0000313" key="15">
    <source>
        <dbReference type="EMBL" id="KAG2442414.1"/>
    </source>
</evidence>
<dbReference type="Gene3D" id="3.20.20.80">
    <property type="entry name" value="Glycosidases"/>
    <property type="match status" value="2"/>
</dbReference>
<name>A0A835TKV9_CHLIN</name>
<protein>
    <recommendedName>
        <fullName evidence="9">Glucosidase II subunit alpha</fullName>
    </recommendedName>
</protein>
<evidence type="ECO:0000259" key="14">
    <source>
        <dbReference type="Pfam" id="PF21365"/>
    </source>
</evidence>
<dbReference type="CDD" id="cd06603">
    <property type="entry name" value="GH31_GANC_GANAB_alpha"/>
    <property type="match status" value="1"/>
</dbReference>
<dbReference type="InterPro" id="IPR013780">
    <property type="entry name" value="Glyco_hydro_b"/>
</dbReference>
<evidence type="ECO:0000256" key="9">
    <source>
        <dbReference type="ARBA" id="ARBA00042895"/>
    </source>
</evidence>
<dbReference type="InterPro" id="IPR048395">
    <property type="entry name" value="Glyco_hydro_31_C"/>
</dbReference>
<dbReference type="AlphaFoldDB" id="A0A835TKV9"/>
<evidence type="ECO:0000256" key="10">
    <source>
        <dbReference type="RuleBase" id="RU361185"/>
    </source>
</evidence>
<evidence type="ECO:0000256" key="11">
    <source>
        <dbReference type="SAM" id="SignalP"/>
    </source>
</evidence>
<dbReference type="Pfam" id="PF01055">
    <property type="entry name" value="Glyco_hydro_31_2nd"/>
    <property type="match status" value="1"/>
</dbReference>
<evidence type="ECO:0000313" key="16">
    <source>
        <dbReference type="Proteomes" id="UP000650467"/>
    </source>
</evidence>
<dbReference type="InterPro" id="IPR017853">
    <property type="entry name" value="GH"/>
</dbReference>
<evidence type="ECO:0000256" key="7">
    <source>
        <dbReference type="ARBA" id="ARBA00023180"/>
    </source>
</evidence>
<dbReference type="InterPro" id="IPR025887">
    <property type="entry name" value="Glyco_hydro_31_N_dom"/>
</dbReference>
<sequence>MRRAIGLGVGLALLGLLLPGSLAFKENEFKKCAQTSFCSRNRNVQQGANFEIVPASVTLNTATLTATLMNKQASKHLQLTLTAHADGFVRLLIDESPSVGRYQVPSDILVSGWETRKAAIKEQSRSANGIVLTTGDTKLELGYAPFTLAVSVKGVPALQVNSRNLFNFEHRRPKQDSDPAGYWEETWMGHTDSKPKGPEAMSLDLVFPGFAHVYGIPERATSLSLQATNGNAPYGEPYRLYNLDVFEYLEDHPFGLYGSIPVMLAHKKGLTVGVYWNNAAEMFVDVVKGRGEVGTQWVAESGVVDLFVFTGATGPAVLAAYAKVAGTTALPQLFSLGYHQCRWNYKDEADVKAVDGGFDSHEIPYDVLWLDIEHTNGKRYLTWDSSLFPNPAAMQEDVASRGRKMVTIVDPHVKRDSSYYIFSEAESAGHYVKNKHGSDFDGWCWPGQSSYLDVTSPVVREWWAQQFTTDKYQGSTRHLYIWNDMNEPSVFNGPEITMQKDNLHYGNVEHRDNHNLFGIYYHMGTADGLKLRGSQVDPENGDRPFVLSRAFFSGTQRVGPIWTGDNAAQWSHLKVSVPMLLTLGLTGLPYSGADVGGFFGNPDAELMTRWYQLGIYYPFFRGHAHLETQRREPWLFGPDVTARIRSAIRGRYALLPHIYTLFRAANTSGQPILRPLWFEFPEQEDLYAEDQEFMVGSSMLVVPVTAPSIFTVDVTFPQGARWYDAATGAPVPPKTKTQRVEVSLNGIPVYYRGGSVVPRRERPRRSTAAQLADPYTLVVALDDKGEAEGQLYVDDGRSFAFQRGLYLHRDFKFAANKLTSSKHVEAGVPDGTLTVPTTIERVVFLGLPPSKKGYKAVISDGASGSKHTIALEAGPLSLATAPESTQAQVLRKPDLPVSHDWTVEIVQA</sequence>
<feature type="chain" id="PRO_5032326756" description="Glucosidase II subunit alpha" evidence="11">
    <location>
        <begin position="24"/>
        <end position="908"/>
    </location>
</feature>
<gene>
    <name evidence="15" type="ORF">HXX76_002500</name>
</gene>
<dbReference type="Gene3D" id="2.60.40.1180">
    <property type="entry name" value="Golgi alpha-mannosidase II"/>
    <property type="match status" value="2"/>
</dbReference>
<dbReference type="GO" id="GO:0005783">
    <property type="term" value="C:endoplasmic reticulum"/>
    <property type="evidence" value="ECO:0007669"/>
    <property type="project" value="UniProtKB-SubCell"/>
</dbReference>
<dbReference type="Pfam" id="PF21365">
    <property type="entry name" value="Glyco_hydro_31_3rd"/>
    <property type="match status" value="1"/>
</dbReference>
<comment type="caution">
    <text evidence="15">The sequence shown here is derived from an EMBL/GenBank/DDBJ whole genome shotgun (WGS) entry which is preliminary data.</text>
</comment>
<comment type="subcellular location">
    <subcellularLocation>
        <location evidence="1">Endoplasmic reticulum</location>
    </subcellularLocation>
</comment>
<feature type="domain" description="Glycoside hydrolase family 31 N-terminal" evidence="13">
    <location>
        <begin position="79"/>
        <end position="285"/>
    </location>
</feature>
<feature type="domain" description="Glycosyl hydrolase family 31 C-terminal" evidence="14">
    <location>
        <begin position="669"/>
        <end position="757"/>
    </location>
</feature>
<dbReference type="InterPro" id="IPR011013">
    <property type="entry name" value="Gal_mutarotase_sf_dom"/>
</dbReference>
<comment type="similarity">
    <text evidence="3 10">Belongs to the glycosyl hydrolase 31 family.</text>
</comment>
<dbReference type="PROSITE" id="PS00129">
    <property type="entry name" value="GLYCOSYL_HYDROL_F31_1"/>
    <property type="match status" value="1"/>
</dbReference>
<keyword evidence="7" id="KW-0325">Glycoprotein</keyword>
<accession>A0A835TKV9</accession>
<dbReference type="SUPFAM" id="SSF74650">
    <property type="entry name" value="Galactose mutarotase-like"/>
    <property type="match status" value="1"/>
</dbReference>
<dbReference type="OrthoDB" id="3237269at2759"/>
<proteinExistence type="inferred from homology"/>
<evidence type="ECO:0000259" key="12">
    <source>
        <dbReference type="Pfam" id="PF01055"/>
    </source>
</evidence>
<evidence type="ECO:0000256" key="5">
    <source>
        <dbReference type="ARBA" id="ARBA00022801"/>
    </source>
</evidence>
<evidence type="ECO:0000256" key="4">
    <source>
        <dbReference type="ARBA" id="ARBA00022729"/>
    </source>
</evidence>
<evidence type="ECO:0000259" key="13">
    <source>
        <dbReference type="Pfam" id="PF13802"/>
    </source>
</evidence>
<evidence type="ECO:0000256" key="1">
    <source>
        <dbReference type="ARBA" id="ARBA00004240"/>
    </source>
</evidence>
<keyword evidence="6" id="KW-0256">Endoplasmic reticulum</keyword>
<keyword evidence="5 10" id="KW-0378">Hydrolase</keyword>
<dbReference type="Gene3D" id="2.60.40.1760">
    <property type="entry name" value="glycosyl hydrolase (family 31)"/>
    <property type="match status" value="1"/>
</dbReference>
<evidence type="ECO:0000256" key="6">
    <source>
        <dbReference type="ARBA" id="ARBA00022824"/>
    </source>
</evidence>
<reference evidence="15" key="1">
    <citation type="journal article" date="2020" name="bioRxiv">
        <title>Comparative genomics of Chlamydomonas.</title>
        <authorList>
            <person name="Craig R.J."/>
            <person name="Hasan A.R."/>
            <person name="Ness R.W."/>
            <person name="Keightley P.D."/>
        </authorList>
    </citation>
    <scope>NUCLEOTIDE SEQUENCE</scope>
    <source>
        <strain evidence="15">SAG 7.73</strain>
    </source>
</reference>
<organism evidence="15 16">
    <name type="scientific">Chlamydomonas incerta</name>
    <dbReference type="NCBI Taxonomy" id="51695"/>
    <lineage>
        <taxon>Eukaryota</taxon>
        <taxon>Viridiplantae</taxon>
        <taxon>Chlorophyta</taxon>
        <taxon>core chlorophytes</taxon>
        <taxon>Chlorophyceae</taxon>
        <taxon>CS clade</taxon>
        <taxon>Chlamydomonadales</taxon>
        <taxon>Chlamydomonadaceae</taxon>
        <taxon>Chlamydomonas</taxon>
    </lineage>
</organism>
<dbReference type="InterPro" id="IPR030458">
    <property type="entry name" value="Glyco_hydro_31_AS"/>
</dbReference>
<dbReference type="FunFam" id="3.20.20.80:FF:000039">
    <property type="entry name" value="Glucosidase, alpha neutral C"/>
    <property type="match status" value="1"/>
</dbReference>
<dbReference type="Pfam" id="PF13802">
    <property type="entry name" value="Gal_mutarotas_2"/>
    <property type="match status" value="1"/>
</dbReference>
<evidence type="ECO:0000256" key="3">
    <source>
        <dbReference type="ARBA" id="ARBA00007806"/>
    </source>
</evidence>
<keyword evidence="16" id="KW-1185">Reference proteome</keyword>
<dbReference type="Proteomes" id="UP000650467">
    <property type="component" value="Unassembled WGS sequence"/>
</dbReference>
<dbReference type="CDD" id="cd14752">
    <property type="entry name" value="GH31_N"/>
    <property type="match status" value="1"/>
</dbReference>
<feature type="domain" description="Glycoside hydrolase family 31 TIM barrel" evidence="12">
    <location>
        <begin position="329"/>
        <end position="661"/>
    </location>
</feature>
<dbReference type="InterPro" id="IPR000322">
    <property type="entry name" value="Glyco_hydro_31_TIM"/>
</dbReference>
<dbReference type="EMBL" id="JAEHOC010000004">
    <property type="protein sequence ID" value="KAG2442414.1"/>
    <property type="molecule type" value="Genomic_DNA"/>
</dbReference>
<dbReference type="SUPFAM" id="SSF51011">
    <property type="entry name" value="Glycosyl hydrolase domain"/>
    <property type="match status" value="1"/>
</dbReference>
<comment type="pathway">
    <text evidence="2">Glycan metabolism; N-glycan metabolism.</text>
</comment>
<feature type="signal peptide" evidence="11">
    <location>
        <begin position="1"/>
        <end position="23"/>
    </location>
</feature>
<dbReference type="GO" id="GO:0090599">
    <property type="term" value="F:alpha-glucosidase activity"/>
    <property type="evidence" value="ECO:0007669"/>
    <property type="project" value="TreeGrafter"/>
</dbReference>
<dbReference type="SUPFAM" id="SSF51445">
    <property type="entry name" value="(Trans)glycosidases"/>
    <property type="match status" value="1"/>
</dbReference>
<dbReference type="PANTHER" id="PTHR22762">
    <property type="entry name" value="ALPHA-GLUCOSIDASE"/>
    <property type="match status" value="1"/>
</dbReference>
<keyword evidence="4 11" id="KW-0732">Signal</keyword>
<keyword evidence="8 10" id="KW-0326">Glycosidase</keyword>